<dbReference type="Gene3D" id="1.10.238.10">
    <property type="entry name" value="EF-hand"/>
    <property type="match status" value="1"/>
</dbReference>
<keyword evidence="3" id="KW-1185">Reference proteome</keyword>
<reference evidence="2 3" key="1">
    <citation type="submission" date="2023-05" db="EMBL/GenBank/DDBJ databases">
        <authorList>
            <person name="Guo Y."/>
        </authorList>
    </citation>
    <scope>NUCLEOTIDE SEQUENCE [LARGE SCALE GENOMIC DNA]</scope>
    <source>
        <strain evidence="2 3">GR2756</strain>
    </source>
</reference>
<dbReference type="RefSeq" id="WP_315724262.1">
    <property type="nucleotide sequence ID" value="NZ_JAVUPU010000002.1"/>
</dbReference>
<feature type="chain" id="PRO_5045135752" description="EF-hand domain-containing protein" evidence="1">
    <location>
        <begin position="22"/>
        <end position="170"/>
    </location>
</feature>
<gene>
    <name evidence="2" type="ORF">RQX22_05090</name>
</gene>
<accession>A0ABU3Q4I1</accession>
<comment type="caution">
    <text evidence="2">The sequence shown here is derived from an EMBL/GenBank/DDBJ whole genome shotgun (WGS) entry which is preliminary data.</text>
</comment>
<evidence type="ECO:0000313" key="2">
    <source>
        <dbReference type="EMBL" id="MDT9598325.1"/>
    </source>
</evidence>
<dbReference type="InterPro" id="IPR018247">
    <property type="entry name" value="EF_Hand_1_Ca_BS"/>
</dbReference>
<evidence type="ECO:0000313" key="3">
    <source>
        <dbReference type="Proteomes" id="UP001259572"/>
    </source>
</evidence>
<evidence type="ECO:0008006" key="4">
    <source>
        <dbReference type="Google" id="ProtNLM"/>
    </source>
</evidence>
<feature type="signal peptide" evidence="1">
    <location>
        <begin position="1"/>
        <end position="21"/>
    </location>
</feature>
<protein>
    <recommendedName>
        <fullName evidence="4">EF-hand domain-containing protein</fullName>
    </recommendedName>
</protein>
<dbReference type="EMBL" id="JAVUPU010000002">
    <property type="protein sequence ID" value="MDT9598325.1"/>
    <property type="molecule type" value="Genomic_DNA"/>
</dbReference>
<keyword evidence="1" id="KW-0732">Signal</keyword>
<name>A0ABU3Q4I1_9SPHN</name>
<sequence>MRRIWMMLCLAASLGAGGAQAQRRDFRDYQHSPTTIAATPATLAIAGFDRDGDLKVSRAEYDSEVLRSFAIGDQNKDDLLSLIEFSIWAEAVLGDANAIPGPFNFDKDGDDKISNVEFVAEFAKRFGELDKDRDSVLVRSELIVLIDTPLRDRRSRRGGNSRQPATDGPK</sequence>
<organism evidence="2 3">
    <name type="scientific">Sphingosinicella rhizophila</name>
    <dbReference type="NCBI Taxonomy" id="3050082"/>
    <lineage>
        <taxon>Bacteria</taxon>
        <taxon>Pseudomonadati</taxon>
        <taxon>Pseudomonadota</taxon>
        <taxon>Alphaproteobacteria</taxon>
        <taxon>Sphingomonadales</taxon>
        <taxon>Sphingosinicellaceae</taxon>
        <taxon>Sphingosinicella</taxon>
    </lineage>
</organism>
<dbReference type="SUPFAM" id="SSF47473">
    <property type="entry name" value="EF-hand"/>
    <property type="match status" value="1"/>
</dbReference>
<evidence type="ECO:0000256" key="1">
    <source>
        <dbReference type="SAM" id="SignalP"/>
    </source>
</evidence>
<dbReference type="InterPro" id="IPR011992">
    <property type="entry name" value="EF-hand-dom_pair"/>
</dbReference>
<dbReference type="PROSITE" id="PS00018">
    <property type="entry name" value="EF_HAND_1"/>
    <property type="match status" value="2"/>
</dbReference>
<proteinExistence type="predicted"/>
<dbReference type="Proteomes" id="UP001259572">
    <property type="component" value="Unassembled WGS sequence"/>
</dbReference>